<comment type="caution">
    <text evidence="2">The sequence shown here is derived from an EMBL/GenBank/DDBJ whole genome shotgun (WGS) entry which is preliminary data.</text>
</comment>
<evidence type="ECO:0000313" key="2">
    <source>
        <dbReference type="EMBL" id="NLP84463.1"/>
    </source>
</evidence>
<dbReference type="Proteomes" id="UP001429745">
    <property type="component" value="Unassembled WGS sequence"/>
</dbReference>
<evidence type="ECO:0000259" key="1">
    <source>
        <dbReference type="Pfam" id="PF12770"/>
    </source>
</evidence>
<protein>
    <submittedName>
        <fullName evidence="2">CHAT domain-containing protein</fullName>
    </submittedName>
</protein>
<dbReference type="Pfam" id="PF12770">
    <property type="entry name" value="CHAT"/>
    <property type="match status" value="1"/>
</dbReference>
<accession>A0ABX1KBQ5</accession>
<feature type="domain" description="CHAT" evidence="1">
    <location>
        <begin position="582"/>
        <end position="808"/>
    </location>
</feature>
<dbReference type="Gene3D" id="1.25.40.10">
    <property type="entry name" value="Tetratricopeptide repeat domain"/>
    <property type="match status" value="1"/>
</dbReference>
<name>A0ABX1KBQ5_9MICO</name>
<evidence type="ECO:0000313" key="3">
    <source>
        <dbReference type="Proteomes" id="UP001429745"/>
    </source>
</evidence>
<dbReference type="InterPro" id="IPR024983">
    <property type="entry name" value="CHAT_dom"/>
</dbReference>
<keyword evidence="3" id="KW-1185">Reference proteome</keyword>
<reference evidence="2 3" key="1">
    <citation type="submission" date="2020-04" db="EMBL/GenBank/DDBJ databases">
        <title>CFH 90308 Microbacterium sp.</title>
        <authorList>
            <person name="Nie G."/>
            <person name="Ming H."/>
            <person name="Xia T."/>
        </authorList>
    </citation>
    <scope>NUCLEOTIDE SEQUENCE [LARGE SCALE GENOMIC DNA]</scope>
    <source>
        <strain evidence="2 3">CFH 90308</strain>
    </source>
</reference>
<gene>
    <name evidence="2" type="ORF">HF576_11430</name>
</gene>
<proteinExistence type="predicted"/>
<dbReference type="SUPFAM" id="SSF48452">
    <property type="entry name" value="TPR-like"/>
    <property type="match status" value="2"/>
</dbReference>
<dbReference type="InterPro" id="IPR011990">
    <property type="entry name" value="TPR-like_helical_dom_sf"/>
</dbReference>
<organism evidence="2 3">
    <name type="scientific">Microbacterium salsuginis</name>
    <dbReference type="NCBI Taxonomy" id="2722803"/>
    <lineage>
        <taxon>Bacteria</taxon>
        <taxon>Bacillati</taxon>
        <taxon>Actinomycetota</taxon>
        <taxon>Actinomycetes</taxon>
        <taxon>Micrococcales</taxon>
        <taxon>Microbacteriaceae</taxon>
        <taxon>Microbacterium</taxon>
    </lineage>
</organism>
<dbReference type="EMBL" id="JABACI010000003">
    <property type="protein sequence ID" value="NLP84463.1"/>
    <property type="molecule type" value="Genomic_DNA"/>
</dbReference>
<sequence>MTRSATELHQRAVDLCIDGKYALAQRVLAQAEARTDDPDLRARIVGTRALALQRTGYPREAEQLLTGVIGVADLAPSTQAILLGQLGAIANYGGRLDEAERWLSRAVDSLVDDDVAASRVRVNRSLVRMQLGRLSDAADDLRVAASTFERHGLTTDEAQARHNLGYTALLAGDLVSALQEMLAARPHAASSPVGRAIGDMDRAEVLRDAGLTTEAELILGHAAATFGLHRMPQSRAEAEFHLARSLLSHDSSRAAKTARTAAARFRALQNATWAARSDGVRLRALLGGARVEPYTGTSRSRRLPAQADVDAVSSALDKNGFPGEAAALRIAGALARTRRGEPAGRGIRVPASSPMEVQLLAAELRSTRAAAAGRGAEARRHAARGLDMLSSWQSSFGSIDLQTSVAMHGANLIFAGLEAAVRSGRPDVLFEWSERARHLSQHVVPLRPPPDPDLAAELAELRILRAENPGADWLSSPRAAALREQARGRQWSSTLARDGERRLDLEGLRGDLADDAALIAYVYSGTALVALVCTGRMTTVIPVASAESVRGLLSGLRADLDMAALIRTPPMEAVVRRTLEERLRSLSETLLARAVQLAGDRRLVLTIPGLLNSIPWAMLPAMRGRVFTLAVSATRWSQARARSSVSGQAAGFAVGPRVARGDEEVRVAASAWPNAALLLAESASVDRVTALASRVDLLHIAAHGRHTADNPMFSGLELFDGTLFGYDIDLIEKVPGTVVLSACEVGRSSVRWGEEAIGMTRIWLHAGTHSVVAAPVIVADDVACELLGAMHEGLAAGSSPSEALAAASERTGIVAPFQVHGAGF</sequence>